<keyword evidence="1" id="KW-0805">Transcription regulation</keyword>
<evidence type="ECO:0000259" key="4">
    <source>
        <dbReference type="PROSITE" id="PS50921"/>
    </source>
</evidence>
<dbReference type="SUPFAM" id="SSF55781">
    <property type="entry name" value="GAF domain-like"/>
    <property type="match status" value="1"/>
</dbReference>
<dbReference type="InterPro" id="IPR029016">
    <property type="entry name" value="GAF-like_dom_sf"/>
</dbReference>
<comment type="caution">
    <text evidence="5">The sequence shown here is derived from an EMBL/GenBank/DDBJ whole genome shotgun (WGS) entry which is preliminary data.</text>
</comment>
<dbReference type="InterPro" id="IPR036388">
    <property type="entry name" value="WH-like_DNA-bd_sf"/>
</dbReference>
<dbReference type="EMBL" id="JAENHP010000008">
    <property type="protein sequence ID" value="MBM2618695.1"/>
    <property type="molecule type" value="Genomic_DNA"/>
</dbReference>
<accession>A0ABS2AFZ1</accession>
<dbReference type="Gene3D" id="1.10.10.10">
    <property type="entry name" value="Winged helix-like DNA-binding domain superfamily/Winged helix DNA-binding domain"/>
    <property type="match status" value="1"/>
</dbReference>
<evidence type="ECO:0000313" key="6">
    <source>
        <dbReference type="Proteomes" id="UP000632138"/>
    </source>
</evidence>
<reference evidence="5 6" key="1">
    <citation type="submission" date="2021-01" db="EMBL/GenBank/DDBJ databases">
        <title>Actinoplanes sp. nov. LDG1-06 isolated from lichen.</title>
        <authorList>
            <person name="Saeng-In P."/>
            <person name="Phongsopitanun W."/>
            <person name="Kanchanasin P."/>
            <person name="Yuki M."/>
            <person name="Kudo T."/>
            <person name="Ohkuma M."/>
            <person name="Tanasupawat S."/>
        </authorList>
    </citation>
    <scope>NUCLEOTIDE SEQUENCE [LARGE SCALE GENOMIC DNA]</scope>
    <source>
        <strain evidence="5 6">LDG1-06</strain>
    </source>
</reference>
<evidence type="ECO:0000256" key="2">
    <source>
        <dbReference type="ARBA" id="ARBA00023163"/>
    </source>
</evidence>
<keyword evidence="2" id="KW-0804">Transcription</keyword>
<feature type="region of interest" description="Disordered" evidence="3">
    <location>
        <begin position="1"/>
        <end position="36"/>
    </location>
</feature>
<dbReference type="Pfam" id="PF03861">
    <property type="entry name" value="ANTAR"/>
    <property type="match status" value="1"/>
</dbReference>
<organism evidence="5 6">
    <name type="scientific">Paractinoplanes ovalisporus</name>
    <dbReference type="NCBI Taxonomy" id="2810368"/>
    <lineage>
        <taxon>Bacteria</taxon>
        <taxon>Bacillati</taxon>
        <taxon>Actinomycetota</taxon>
        <taxon>Actinomycetes</taxon>
        <taxon>Micromonosporales</taxon>
        <taxon>Micromonosporaceae</taxon>
        <taxon>Paractinoplanes</taxon>
    </lineage>
</organism>
<name>A0ABS2AFZ1_9ACTN</name>
<dbReference type="SMART" id="SM01012">
    <property type="entry name" value="ANTAR"/>
    <property type="match status" value="1"/>
</dbReference>
<evidence type="ECO:0000313" key="5">
    <source>
        <dbReference type="EMBL" id="MBM2618695.1"/>
    </source>
</evidence>
<dbReference type="InterPro" id="IPR005561">
    <property type="entry name" value="ANTAR"/>
</dbReference>
<feature type="domain" description="ANTAR" evidence="4">
    <location>
        <begin position="193"/>
        <end position="254"/>
    </location>
</feature>
<evidence type="ECO:0000256" key="3">
    <source>
        <dbReference type="SAM" id="MobiDB-lite"/>
    </source>
</evidence>
<sequence length="261" mass="26932">MPRVSAPNRRVSPPDRGPARVVTRPRRTRSVARAASAGSHPVELAGLLHELTAGLLSADHFNQALERLAVFAAGAIPGAVRCSIVLIGEGGPLTHVGHGPAGASIDEIQYTAGTTGPGLEAARTRAVVTVPDLSTDARWPDLAEAAKTQGVHAVAAVPLDLPRAEVGAMSLYFDAVGAPGADHLLTAMAVAGQAELLLDELRRRDALGSGATVDRAVGVIIAQRGCGVQEAYTVLRDTAQRLGLDREAVADRLIAVAARNA</sequence>
<gene>
    <name evidence="5" type="ORF">JIG36_24355</name>
</gene>
<dbReference type="Gene3D" id="3.30.450.40">
    <property type="match status" value="1"/>
</dbReference>
<dbReference type="PROSITE" id="PS50921">
    <property type="entry name" value="ANTAR"/>
    <property type="match status" value="1"/>
</dbReference>
<evidence type="ECO:0000256" key="1">
    <source>
        <dbReference type="ARBA" id="ARBA00023015"/>
    </source>
</evidence>
<keyword evidence="6" id="KW-1185">Reference proteome</keyword>
<proteinExistence type="predicted"/>
<protein>
    <submittedName>
        <fullName evidence="5">ANTAR domain-containing protein</fullName>
    </submittedName>
</protein>
<dbReference type="Proteomes" id="UP000632138">
    <property type="component" value="Unassembled WGS sequence"/>
</dbReference>